<dbReference type="SUPFAM" id="SSF51735">
    <property type="entry name" value="NAD(P)-binding Rossmann-fold domains"/>
    <property type="match status" value="1"/>
</dbReference>
<name>A0A963YRZ6_9PROT</name>
<dbReference type="InterPro" id="IPR020904">
    <property type="entry name" value="Sc_DH/Rdtase_CS"/>
</dbReference>
<dbReference type="CDD" id="cd05374">
    <property type="entry name" value="17beta-HSD-like_SDR_c"/>
    <property type="match status" value="1"/>
</dbReference>
<comment type="similarity">
    <text evidence="1 3">Belongs to the short-chain dehydrogenases/reductases (SDR) family.</text>
</comment>
<evidence type="ECO:0000256" key="3">
    <source>
        <dbReference type="RuleBase" id="RU000363"/>
    </source>
</evidence>
<dbReference type="GO" id="GO:0016491">
    <property type="term" value="F:oxidoreductase activity"/>
    <property type="evidence" value="ECO:0007669"/>
    <property type="project" value="UniProtKB-KW"/>
</dbReference>
<evidence type="ECO:0000313" key="4">
    <source>
        <dbReference type="EMBL" id="MCB8875917.1"/>
    </source>
</evidence>
<evidence type="ECO:0000256" key="2">
    <source>
        <dbReference type="ARBA" id="ARBA00023002"/>
    </source>
</evidence>
<dbReference type="PRINTS" id="PR00081">
    <property type="entry name" value="GDHRDH"/>
</dbReference>
<dbReference type="RefSeq" id="WP_227321560.1">
    <property type="nucleotide sequence ID" value="NZ_JAESVB010000004.1"/>
</dbReference>
<dbReference type="Gene3D" id="3.40.50.720">
    <property type="entry name" value="NAD(P)-binding Rossmann-like Domain"/>
    <property type="match status" value="1"/>
</dbReference>
<sequence>MKTWFITGASRGFGALITERALAKGDAVIATARNPKAIADRFGTHPNLLAVALDITNEDQAKVAVQAAVDRFGRIDVLLNNAGFGLMGAVEEASGAEVEAQFRTNVFGLLNVTRAVLPHMRQAKTGRVLNISSIGGYRSAAGFGVYCATKFAVEGLSEALHDELAPLGIHVTVVEPGYFRTDFLDAASLSVSPTVIADYEATAGRVRQVATGLNHNQPGDPSRLADVLIAFADAPNPPVRLPLGSDTVAAIEAKHASDAAMIADWRSVAVSTDFPT</sequence>
<proteinExistence type="inferred from homology"/>
<dbReference type="PANTHER" id="PTHR43976">
    <property type="entry name" value="SHORT CHAIN DEHYDROGENASE"/>
    <property type="match status" value="1"/>
</dbReference>
<dbReference type="InterPro" id="IPR002347">
    <property type="entry name" value="SDR_fam"/>
</dbReference>
<accession>A0A963YRZ6</accession>
<protein>
    <submittedName>
        <fullName evidence="4">SDR family NAD(P)-dependent oxidoreductase</fullName>
    </submittedName>
</protein>
<dbReference type="AlphaFoldDB" id="A0A963YRZ6"/>
<gene>
    <name evidence="4" type="ORF">ASILVAE211_12055</name>
</gene>
<dbReference type="Pfam" id="PF00106">
    <property type="entry name" value="adh_short"/>
    <property type="match status" value="1"/>
</dbReference>
<dbReference type="NCBIfam" id="NF004824">
    <property type="entry name" value="PRK06180.1"/>
    <property type="match status" value="1"/>
</dbReference>
<dbReference type="InterPro" id="IPR036291">
    <property type="entry name" value="NAD(P)-bd_dom_sf"/>
</dbReference>
<dbReference type="PANTHER" id="PTHR43976:SF16">
    <property type="entry name" value="SHORT-CHAIN DEHYDROGENASE_REDUCTASE FAMILY PROTEIN"/>
    <property type="match status" value="1"/>
</dbReference>
<dbReference type="PROSITE" id="PS00061">
    <property type="entry name" value="ADH_SHORT"/>
    <property type="match status" value="1"/>
</dbReference>
<dbReference type="InterPro" id="IPR051911">
    <property type="entry name" value="SDR_oxidoreductase"/>
</dbReference>
<comment type="caution">
    <text evidence="4">The sequence shown here is derived from an EMBL/GenBank/DDBJ whole genome shotgun (WGS) entry which is preliminary data.</text>
</comment>
<reference evidence="4" key="2">
    <citation type="submission" date="2021-01" db="EMBL/GenBank/DDBJ databases">
        <authorList>
            <person name="Mieszkin S."/>
            <person name="Pouder E."/>
            <person name="Alain K."/>
        </authorList>
    </citation>
    <scope>NUCLEOTIDE SEQUENCE</scope>
    <source>
        <strain evidence="4">HW T2.11</strain>
    </source>
</reference>
<keyword evidence="5" id="KW-1185">Reference proteome</keyword>
<evidence type="ECO:0000313" key="5">
    <source>
        <dbReference type="Proteomes" id="UP000708298"/>
    </source>
</evidence>
<reference evidence="4" key="1">
    <citation type="journal article" date="2021" name="Microorganisms">
        <title>Acidisoma silvae sp. nov. and Acidisomacellulosilytica sp. nov., Two Acidophilic Bacteria Isolated from Decaying Wood, Hydrolyzing Cellulose and Producing Poly-3-hydroxybutyrate.</title>
        <authorList>
            <person name="Mieszkin S."/>
            <person name="Pouder E."/>
            <person name="Uroz S."/>
            <person name="Simon-Colin C."/>
            <person name="Alain K."/>
        </authorList>
    </citation>
    <scope>NUCLEOTIDE SEQUENCE</scope>
    <source>
        <strain evidence="4">HW T2.11</strain>
    </source>
</reference>
<organism evidence="4 5">
    <name type="scientific">Acidisoma silvae</name>
    <dbReference type="NCBI Taxonomy" id="2802396"/>
    <lineage>
        <taxon>Bacteria</taxon>
        <taxon>Pseudomonadati</taxon>
        <taxon>Pseudomonadota</taxon>
        <taxon>Alphaproteobacteria</taxon>
        <taxon>Acetobacterales</taxon>
        <taxon>Acidocellaceae</taxon>
        <taxon>Acidisoma</taxon>
    </lineage>
</organism>
<evidence type="ECO:0000256" key="1">
    <source>
        <dbReference type="ARBA" id="ARBA00006484"/>
    </source>
</evidence>
<keyword evidence="2" id="KW-0560">Oxidoreductase</keyword>
<dbReference type="PRINTS" id="PR00080">
    <property type="entry name" value="SDRFAMILY"/>
</dbReference>
<dbReference type="Proteomes" id="UP000708298">
    <property type="component" value="Unassembled WGS sequence"/>
</dbReference>
<dbReference type="EMBL" id="JAESVB010000004">
    <property type="protein sequence ID" value="MCB8875917.1"/>
    <property type="molecule type" value="Genomic_DNA"/>
</dbReference>